<dbReference type="SUPFAM" id="SSF48334">
    <property type="entry name" value="DNA repair protein MutS, domain III"/>
    <property type="match status" value="1"/>
</dbReference>
<dbReference type="EMBL" id="GG662407">
    <property type="protein sequence ID" value="EAS05117.2"/>
    <property type="molecule type" value="Genomic_DNA"/>
</dbReference>
<dbReference type="eggNOG" id="KOG0221">
    <property type="taxonomic scope" value="Eukaryota"/>
</dbReference>
<evidence type="ECO:0000256" key="4">
    <source>
        <dbReference type="ARBA" id="ARBA00023125"/>
    </source>
</evidence>
<dbReference type="SMART" id="SM00533">
    <property type="entry name" value="MUTSd"/>
    <property type="match status" value="1"/>
</dbReference>
<feature type="compositionally biased region" description="Polar residues" evidence="5">
    <location>
        <begin position="499"/>
        <end position="520"/>
    </location>
</feature>
<feature type="region of interest" description="Disordered" evidence="5">
    <location>
        <begin position="490"/>
        <end position="520"/>
    </location>
</feature>
<sequence length="993" mass="116831">MCQISIFQEQNSLGVSYYDPKQNRIFCYQINILNEEEHIQNLFLQFDNIYALIIPLNFNENLVQSVIEKYFLTQNRHLNIQRVLNCEYNFESCINKILQLNFDKDLNQSLQNSQEMTISKNQQSISLQCDENFKNRNNKKYLTLCQQIDIEQKNLIKSLGGLLCFLFNNQIINLNYSFFDIVFLKNINNQIHYNQYTLSYLNIFKEDIHPSMIKGKGQAKEGFSLFLLFSKFVYTKLGLIKLKHLFLTPSFDLKTLQLRNQSIDFFYSQSGESIKKIKLNLQKCSNIKKVLSKLKQVQMNFNDWYSFKITLQSTLNIMQLFLIQNEILKNRKLLVFQNLSDYLFQELQKLNSFLEKYLLFSPKDGEIMIREGIVQELDDLLKIYDNLDEILSYYNSQEIIKLTNNNSNFNSQMMIQYFPQLGFFITIQNSNQFNNQVQVDDKVNFSQNKSYQDQQNNYSLEQDCCENSKEQKQNALKSDKSFYQDGKQLDDDEVEEKQNQSQQNLKRTRSSNSLSSKNQGIENSQNLQQQYCLTNDYSYCFTLQDALLFKNDLCNQLDLKYGDIQSRIIDIQRDIVREIEQQILLYSEEINAAQEFISDLDLFFCLYQAAEVYNLRKPKLTNDSSLVFQEMRNILTEITIGEKQFISNSFCVHNFAQYMKNQKIQTNNFLDSQFSNRFTFITGPNYAGKSVFLKSIGMITYLAHIGSFIPCRFARIGMIDNIFVNTCQHDSVLKFNGESAQQLQFINYILNQATNRTLILIDEFGKNFRLNDSLNLNYSLVKCLTEDTFQGLNEKITQKQHPSLQQEDNDQNIFYQYQTDNSQVENIDEIKQQNLRGLNEFQFIHQDIQNVNLMEQYNKIPITLMASHLSQLVNLCGLRENYIIRFAQMEVLIQQGKNVCKLNELKENINAMQKIVHVYKLNKGLSLKSCSSLVAKNIFRDNEYLIHRINEINQFILEGKFQVSPQQNVEQIHLEKVQKVINILNSLKEQQIQ</sequence>
<dbReference type="InterPro" id="IPR007696">
    <property type="entry name" value="DNA_mismatch_repair_MutS_core"/>
</dbReference>
<proteinExistence type="inferred from homology"/>
<keyword evidence="9" id="KW-1185">Reference proteome</keyword>
<keyword evidence="3" id="KW-0067">ATP-binding</keyword>
<dbReference type="InParanoid" id="I7MML1"/>
<dbReference type="GO" id="GO:0006298">
    <property type="term" value="P:mismatch repair"/>
    <property type="evidence" value="ECO:0007669"/>
    <property type="project" value="InterPro"/>
</dbReference>
<evidence type="ECO:0000256" key="2">
    <source>
        <dbReference type="ARBA" id="ARBA00022741"/>
    </source>
</evidence>
<dbReference type="Proteomes" id="UP000009168">
    <property type="component" value="Unassembled WGS sequence"/>
</dbReference>
<keyword evidence="4" id="KW-0238">DNA-binding</keyword>
<dbReference type="InterPro" id="IPR036187">
    <property type="entry name" value="DNA_mismatch_repair_MutS_sf"/>
</dbReference>
<organism evidence="8 9">
    <name type="scientific">Tetrahymena thermophila (strain SB210)</name>
    <dbReference type="NCBI Taxonomy" id="312017"/>
    <lineage>
        <taxon>Eukaryota</taxon>
        <taxon>Sar</taxon>
        <taxon>Alveolata</taxon>
        <taxon>Ciliophora</taxon>
        <taxon>Intramacronucleata</taxon>
        <taxon>Oligohymenophorea</taxon>
        <taxon>Hymenostomatida</taxon>
        <taxon>Tetrahymenina</taxon>
        <taxon>Tetrahymenidae</taxon>
        <taxon>Tetrahymena</taxon>
    </lineage>
</organism>
<dbReference type="InterPro" id="IPR000432">
    <property type="entry name" value="DNA_mismatch_repair_MutS_C"/>
</dbReference>
<evidence type="ECO:0000259" key="7">
    <source>
        <dbReference type="SMART" id="SM00534"/>
    </source>
</evidence>
<feature type="domain" description="DNA mismatch repair proteins mutS family" evidence="7">
    <location>
        <begin position="676"/>
        <end position="846"/>
    </location>
</feature>
<dbReference type="GO" id="GO:0005634">
    <property type="term" value="C:nucleus"/>
    <property type="evidence" value="ECO:0007669"/>
    <property type="project" value="TreeGrafter"/>
</dbReference>
<dbReference type="Gene3D" id="1.10.1420.10">
    <property type="match status" value="1"/>
</dbReference>
<evidence type="ECO:0000259" key="6">
    <source>
        <dbReference type="SMART" id="SM00533"/>
    </source>
</evidence>
<evidence type="ECO:0000256" key="5">
    <source>
        <dbReference type="SAM" id="MobiDB-lite"/>
    </source>
</evidence>
<evidence type="ECO:0000256" key="3">
    <source>
        <dbReference type="ARBA" id="ARBA00022840"/>
    </source>
</evidence>
<dbReference type="RefSeq" id="XP_001025362.2">
    <property type="nucleotide sequence ID" value="XM_001025362.2"/>
</dbReference>
<dbReference type="SUPFAM" id="SSF52540">
    <property type="entry name" value="P-loop containing nucleoside triphosphate hydrolases"/>
    <property type="match status" value="1"/>
</dbReference>
<dbReference type="KEGG" id="tet:TTHERM_00763040"/>
<dbReference type="GO" id="GO:0051026">
    <property type="term" value="P:chiasma assembly"/>
    <property type="evidence" value="ECO:0007669"/>
    <property type="project" value="TreeGrafter"/>
</dbReference>
<dbReference type="PANTHER" id="PTHR11361:SF20">
    <property type="entry name" value="MUTS PROTEIN HOMOLOG 5"/>
    <property type="match status" value="1"/>
</dbReference>
<keyword evidence="2" id="KW-0547">Nucleotide-binding</keyword>
<dbReference type="STRING" id="312017.I7MML1"/>
<dbReference type="InterPro" id="IPR045076">
    <property type="entry name" value="MutS"/>
</dbReference>
<gene>
    <name evidence="8" type="ORF">TTHERM_00763040</name>
</gene>
<dbReference type="Gene3D" id="3.40.50.300">
    <property type="entry name" value="P-loop containing nucleotide triphosphate hydrolases"/>
    <property type="match status" value="1"/>
</dbReference>
<protein>
    <submittedName>
        <fullName evidence="8">MutS domain V protein</fullName>
    </submittedName>
</protein>
<evidence type="ECO:0000256" key="1">
    <source>
        <dbReference type="ARBA" id="ARBA00006271"/>
    </source>
</evidence>
<evidence type="ECO:0000313" key="8">
    <source>
        <dbReference type="EMBL" id="EAS05117.2"/>
    </source>
</evidence>
<evidence type="ECO:0000313" key="9">
    <source>
        <dbReference type="Proteomes" id="UP000009168"/>
    </source>
</evidence>
<comment type="similarity">
    <text evidence="1">Belongs to the DNA mismatch repair MutS family.</text>
</comment>
<dbReference type="AlphaFoldDB" id="I7MML1"/>
<feature type="domain" description="DNA mismatch repair protein MutS core" evidence="6">
    <location>
        <begin position="220"/>
        <end position="638"/>
    </location>
</feature>
<dbReference type="GO" id="GO:0140664">
    <property type="term" value="F:ATP-dependent DNA damage sensor activity"/>
    <property type="evidence" value="ECO:0007669"/>
    <property type="project" value="InterPro"/>
</dbReference>
<dbReference type="InterPro" id="IPR027417">
    <property type="entry name" value="P-loop_NTPase"/>
</dbReference>
<accession>I7MML1</accession>
<reference evidence="9" key="1">
    <citation type="journal article" date="2006" name="PLoS Biol.">
        <title>Macronuclear genome sequence of the ciliate Tetrahymena thermophila, a model eukaryote.</title>
        <authorList>
            <person name="Eisen J.A."/>
            <person name="Coyne R.S."/>
            <person name="Wu M."/>
            <person name="Wu D."/>
            <person name="Thiagarajan M."/>
            <person name="Wortman J.R."/>
            <person name="Badger J.H."/>
            <person name="Ren Q."/>
            <person name="Amedeo P."/>
            <person name="Jones K.M."/>
            <person name="Tallon L.J."/>
            <person name="Delcher A.L."/>
            <person name="Salzberg S.L."/>
            <person name="Silva J.C."/>
            <person name="Haas B.J."/>
            <person name="Majoros W.H."/>
            <person name="Farzad M."/>
            <person name="Carlton J.M."/>
            <person name="Smith R.K. Jr."/>
            <person name="Garg J."/>
            <person name="Pearlman R.E."/>
            <person name="Karrer K.M."/>
            <person name="Sun L."/>
            <person name="Manning G."/>
            <person name="Elde N.C."/>
            <person name="Turkewitz A.P."/>
            <person name="Asai D.J."/>
            <person name="Wilkes D.E."/>
            <person name="Wang Y."/>
            <person name="Cai H."/>
            <person name="Collins K."/>
            <person name="Stewart B.A."/>
            <person name="Lee S.R."/>
            <person name="Wilamowska K."/>
            <person name="Weinberg Z."/>
            <person name="Ruzzo W.L."/>
            <person name="Wloga D."/>
            <person name="Gaertig J."/>
            <person name="Frankel J."/>
            <person name="Tsao C.-C."/>
            <person name="Gorovsky M.A."/>
            <person name="Keeling P.J."/>
            <person name="Waller R.F."/>
            <person name="Patron N.J."/>
            <person name="Cherry J.M."/>
            <person name="Stover N.A."/>
            <person name="Krieger C.J."/>
            <person name="del Toro C."/>
            <person name="Ryder H.F."/>
            <person name="Williamson S.C."/>
            <person name="Barbeau R.A."/>
            <person name="Hamilton E.P."/>
            <person name="Orias E."/>
        </authorList>
    </citation>
    <scope>NUCLEOTIDE SEQUENCE [LARGE SCALE GENOMIC DNA]</scope>
    <source>
        <strain evidence="9">SB210</strain>
    </source>
</reference>
<name>I7MML1_TETTS</name>
<dbReference type="GO" id="GO:0030983">
    <property type="term" value="F:mismatched DNA binding"/>
    <property type="evidence" value="ECO:0007669"/>
    <property type="project" value="InterPro"/>
</dbReference>
<dbReference type="GeneID" id="7845463"/>
<dbReference type="SMART" id="SM00534">
    <property type="entry name" value="MUTSac"/>
    <property type="match status" value="1"/>
</dbReference>
<dbReference type="OrthoDB" id="312454at2759"/>
<dbReference type="GO" id="GO:0005524">
    <property type="term" value="F:ATP binding"/>
    <property type="evidence" value="ECO:0007669"/>
    <property type="project" value="UniProtKB-KW"/>
</dbReference>
<dbReference type="PANTHER" id="PTHR11361">
    <property type="entry name" value="DNA MISMATCH REPAIR PROTEIN MUTS FAMILY MEMBER"/>
    <property type="match status" value="1"/>
</dbReference>
<dbReference type="Pfam" id="PF00488">
    <property type="entry name" value="MutS_V"/>
    <property type="match status" value="1"/>
</dbReference>